<proteinExistence type="predicted"/>
<evidence type="ECO:0000313" key="2">
    <source>
        <dbReference type="EMBL" id="GAG29645.1"/>
    </source>
</evidence>
<comment type="caution">
    <text evidence="2">The sequence shown here is derived from an EMBL/GenBank/DDBJ whole genome shotgun (WGS) entry which is preliminary data.</text>
</comment>
<name>X0WG42_9ZZZZ</name>
<keyword evidence="1" id="KW-0812">Transmembrane</keyword>
<dbReference type="AlphaFoldDB" id="X0WG42"/>
<accession>X0WG42</accession>
<gene>
    <name evidence="2" type="ORF">S01H1_73493</name>
</gene>
<feature type="non-terminal residue" evidence="2">
    <location>
        <position position="1"/>
    </location>
</feature>
<evidence type="ECO:0000256" key="1">
    <source>
        <dbReference type="SAM" id="Phobius"/>
    </source>
</evidence>
<dbReference type="EMBL" id="BARS01049111">
    <property type="protein sequence ID" value="GAG29645.1"/>
    <property type="molecule type" value="Genomic_DNA"/>
</dbReference>
<feature type="transmembrane region" description="Helical" evidence="1">
    <location>
        <begin position="12"/>
        <end position="32"/>
    </location>
</feature>
<reference evidence="2" key="1">
    <citation type="journal article" date="2014" name="Front. Microbiol.">
        <title>High frequency of phylogenetically diverse reductive dehalogenase-homologous genes in deep subseafloor sedimentary metagenomes.</title>
        <authorList>
            <person name="Kawai M."/>
            <person name="Futagami T."/>
            <person name="Toyoda A."/>
            <person name="Takaki Y."/>
            <person name="Nishi S."/>
            <person name="Hori S."/>
            <person name="Arai W."/>
            <person name="Tsubouchi T."/>
            <person name="Morono Y."/>
            <person name="Uchiyama I."/>
            <person name="Ito T."/>
            <person name="Fujiyama A."/>
            <person name="Inagaki F."/>
            <person name="Takami H."/>
        </authorList>
    </citation>
    <scope>NUCLEOTIDE SEQUENCE</scope>
    <source>
        <strain evidence="2">Expedition CK06-06</strain>
    </source>
</reference>
<sequence length="74" mass="7555">FAPFPGNLRGALGAILILGIGAATISSLFDVADPRVQSAWAVLNLTVATLLFLLLLSLLIRGGVGLVRLLGGEA</sequence>
<keyword evidence="1" id="KW-1133">Transmembrane helix</keyword>
<feature type="transmembrane region" description="Helical" evidence="1">
    <location>
        <begin position="38"/>
        <end position="60"/>
    </location>
</feature>
<keyword evidence="1" id="KW-0472">Membrane</keyword>
<protein>
    <submittedName>
        <fullName evidence="2">Uncharacterized protein</fullName>
    </submittedName>
</protein>
<organism evidence="2">
    <name type="scientific">marine sediment metagenome</name>
    <dbReference type="NCBI Taxonomy" id="412755"/>
    <lineage>
        <taxon>unclassified sequences</taxon>
        <taxon>metagenomes</taxon>
        <taxon>ecological metagenomes</taxon>
    </lineage>
</organism>